<dbReference type="Proteomes" id="UP000305457">
    <property type="component" value="Chromosome"/>
</dbReference>
<gene>
    <name evidence="3" type="ORF">FG904_00920</name>
</gene>
<sequence>MKKSIWKLLILPLSTLPLAASCNQTQTKNVLQDDQPKNNSNTQNTPKSEEGLKNPNQSPDPNPNNSSPNVSELEKNKQNPEATPNEEITPSDKTTKEPTASTETENSNQNPSAETIGNNQTVSEENRNNQSSDLTSNEQPGETHGNPNDTNTPPETTPNPGVTGNEERNNEITEESDTDTEELTTLFSFKTESSEEQFNNYLESLELTEGAQNDEITVRFSVNSKGDLTLAKRNANIENKVIFNTTEVPGQQIFENEEASKKTNARNRYVVGVYNKKRKDFKFKYFDKRKGKLFREKFSFRKHLAKSKDAEMTSNIPTPQPNNEVVRTENLSNSELKTVYVRPPFGVQFEIKNLDKLPSITTIFGHLDSPGSKGTKRYQESPISSKENLHSGVKESLGSQELAEFLAIPTLINNFKDQSDEDSVVIFGGDTNIKAKNFGLQNSFPTDIKPVISDLGTSDAYKTSLGRNNNYSEPYDKIFFKASPSEVLEYRTQLTDPVLAFKNDILKAFANHTLSEQDKQLEYYKSDANNPEFYNIRNRLSDHAPVFIDIRVNDEQYHSINNSESLIKDEKALRIAHWNVLNYGGDNFDVANAFKYVAIAKIIQSSGFDIVGLTEINYGASNDVASLLRELNKKEGSNWQMVAQSTTDAIYSNDHEFSFLSAGEAKEQVVVIYDANVVEPKAFKNQNVGLSFKDKINTFKRLVPTA</sequence>
<feature type="compositionally biased region" description="Low complexity" evidence="1">
    <location>
        <begin position="54"/>
        <end position="71"/>
    </location>
</feature>
<feature type="compositionally biased region" description="Low complexity" evidence="1">
    <location>
        <begin position="145"/>
        <end position="164"/>
    </location>
</feature>
<dbReference type="InterPro" id="IPR036691">
    <property type="entry name" value="Endo/exonu/phosph_ase_sf"/>
</dbReference>
<feature type="compositionally biased region" description="Acidic residues" evidence="1">
    <location>
        <begin position="172"/>
        <end position="181"/>
    </location>
</feature>
<proteinExistence type="predicted"/>
<feature type="region of interest" description="Disordered" evidence="1">
    <location>
        <begin position="27"/>
        <end position="181"/>
    </location>
</feature>
<feature type="region of interest" description="Disordered" evidence="1">
    <location>
        <begin position="371"/>
        <end position="390"/>
    </location>
</feature>
<reference evidence="3 4" key="1">
    <citation type="submission" date="2019-06" db="EMBL/GenBank/DDBJ databases">
        <title>Mycoplasma sp. 2F1A isolated from ostrich.</title>
        <authorList>
            <person name="Spergser J."/>
        </authorList>
    </citation>
    <scope>NUCLEOTIDE SEQUENCE [LARGE SCALE GENOMIC DNA]</scope>
    <source>
        <strain evidence="3 4">2F1A</strain>
    </source>
</reference>
<dbReference type="AlphaFoldDB" id="A0A5B7XVK8"/>
<dbReference type="EMBL" id="CP040825">
    <property type="protein sequence ID" value="QCZ36580.1"/>
    <property type="molecule type" value="Genomic_DNA"/>
</dbReference>
<dbReference type="SUPFAM" id="SSF56219">
    <property type="entry name" value="DNase I-like"/>
    <property type="match status" value="2"/>
</dbReference>
<evidence type="ECO:0000256" key="2">
    <source>
        <dbReference type="SAM" id="SignalP"/>
    </source>
</evidence>
<protein>
    <submittedName>
        <fullName evidence="3">Uncharacterized protein</fullName>
    </submittedName>
</protein>
<dbReference type="KEGG" id="mnh:FG904_00920"/>
<dbReference type="Gene3D" id="3.60.10.10">
    <property type="entry name" value="Endonuclease/exonuclease/phosphatase"/>
    <property type="match status" value="2"/>
</dbReference>
<organism evidence="3 4">
    <name type="scientific">Mycoplasma nasistruthionis</name>
    <dbReference type="NCBI Taxonomy" id="353852"/>
    <lineage>
        <taxon>Bacteria</taxon>
        <taxon>Bacillati</taxon>
        <taxon>Mycoplasmatota</taxon>
        <taxon>Mollicutes</taxon>
        <taxon>Mycoplasmataceae</taxon>
        <taxon>Mycoplasma</taxon>
    </lineage>
</organism>
<feature type="chain" id="PRO_5023132056" evidence="2">
    <location>
        <begin position="20"/>
        <end position="706"/>
    </location>
</feature>
<dbReference type="RefSeq" id="WP_139592063.1">
    <property type="nucleotide sequence ID" value="NZ_CP040825.1"/>
</dbReference>
<evidence type="ECO:0000256" key="1">
    <source>
        <dbReference type="SAM" id="MobiDB-lite"/>
    </source>
</evidence>
<evidence type="ECO:0000313" key="3">
    <source>
        <dbReference type="EMBL" id="QCZ36580.1"/>
    </source>
</evidence>
<accession>A0A5B7XVK8</accession>
<dbReference type="PROSITE" id="PS51257">
    <property type="entry name" value="PROKAR_LIPOPROTEIN"/>
    <property type="match status" value="1"/>
</dbReference>
<feature type="signal peptide" evidence="2">
    <location>
        <begin position="1"/>
        <end position="19"/>
    </location>
</feature>
<dbReference type="OrthoDB" id="403989at2"/>
<feature type="compositionally biased region" description="Polar residues" evidence="1">
    <location>
        <begin position="79"/>
        <end position="140"/>
    </location>
</feature>
<evidence type="ECO:0000313" key="4">
    <source>
        <dbReference type="Proteomes" id="UP000305457"/>
    </source>
</evidence>
<keyword evidence="2" id="KW-0732">Signal</keyword>
<name>A0A5B7XVK8_9MOLU</name>
<feature type="compositionally biased region" description="Polar residues" evidence="1">
    <location>
        <begin position="27"/>
        <end position="46"/>
    </location>
</feature>